<dbReference type="AlphaFoldDB" id="A0A0D0F439"/>
<reference evidence="5 7" key="1">
    <citation type="submission" date="2015-01" db="EMBL/GenBank/DDBJ databases">
        <title>Genome of Flavobacterium hibernum DSM 12611.</title>
        <authorList>
            <person name="Stropko S.J."/>
            <person name="Pipes S.E."/>
            <person name="Newman J.D."/>
        </authorList>
    </citation>
    <scope>NUCLEOTIDE SEQUENCE [LARGE SCALE GENOMIC DNA]</scope>
    <source>
        <strain evidence="5 7">DSM 12611</strain>
    </source>
</reference>
<dbReference type="NCBIfam" id="TIGR03517">
    <property type="entry name" value="GldM_gliding"/>
    <property type="match status" value="1"/>
</dbReference>
<dbReference type="RefSeq" id="WP_041517482.1">
    <property type="nucleotide sequence ID" value="NZ_JPRK01000008.1"/>
</dbReference>
<evidence type="ECO:0000259" key="1">
    <source>
        <dbReference type="Pfam" id="PF12080"/>
    </source>
</evidence>
<dbReference type="Proteomes" id="UP000198302">
    <property type="component" value="Unassembled WGS sequence"/>
</dbReference>
<keyword evidence="8" id="KW-1185">Reference proteome</keyword>
<feature type="domain" description="Gliding motility-associated protein GldM first immunoglobulin-like" evidence="3">
    <location>
        <begin position="230"/>
        <end position="322"/>
    </location>
</feature>
<feature type="domain" description="Gliding motility-associated protein GldM second immunoglobulin-like" evidence="4">
    <location>
        <begin position="326"/>
        <end position="406"/>
    </location>
</feature>
<sequence length="514" mass="54813">MAGGKLTPRQKMVNLMYLVFIAMLAMNMSKEVLSAFGLMNEKFESANKSSIETNAGLLTTLDQKAAEAKGEFIDAAATAHKVETISKDFYAYIETLKKDVVKGFDVEKETGKLPYEAMDKGDNVDSWFKGEGYSAKGTEIISKIEKYKADMKAALSDKKNKYATVIAEVEKKFDVSDVKNKDGVKDKYLSYHFKGFPAVASVAKLSAWQNDVQKAESDVYSAALGKAAVAAASYSNYQAIVVLDKNAYFQGEKVTGKVVLGRYDENTTPTSFQGPGQIVNGQAVISLTAGGIGEQNINGQFTFLEDGKTIPLKFKGTYVVVPKPNSATISADKMNVVYRGVVNPISVSFAGVADNKVVASAPGLVSAGKPGKYNMSPGSGNEATISVTGTLPNGDKVSDKKTFRIKGIPGPTGTIRGEPGVVKGPKSNLEVATIGAKLNDFDFEVGLDVVGFNMKIAGQPTVVVTGNKLNAQCKQVLSRAGKGDQVTISEIKTKLVGAGSYLLPRTAPVIFEIQ</sequence>
<dbReference type="Pfam" id="PF12081">
    <property type="entry name" value="GldM_1st"/>
    <property type="match status" value="1"/>
</dbReference>
<dbReference type="InterPro" id="IPR048405">
    <property type="entry name" value="GldM_Ig-like-1"/>
</dbReference>
<comment type="caution">
    <text evidence="5">The sequence shown here is derived from an EMBL/GenBank/DDBJ whole genome shotgun (WGS) entry which is preliminary data.</text>
</comment>
<evidence type="ECO:0000313" key="8">
    <source>
        <dbReference type="Proteomes" id="UP000198302"/>
    </source>
</evidence>
<evidence type="ECO:0000259" key="4">
    <source>
        <dbReference type="Pfam" id="PF21602"/>
    </source>
</evidence>
<organism evidence="5 7">
    <name type="scientific">Flavobacterium hibernum</name>
    <dbReference type="NCBI Taxonomy" id="37752"/>
    <lineage>
        <taxon>Bacteria</taxon>
        <taxon>Pseudomonadati</taxon>
        <taxon>Bacteroidota</taxon>
        <taxon>Flavobacteriia</taxon>
        <taxon>Flavobacteriales</taxon>
        <taxon>Flavobacteriaceae</taxon>
        <taxon>Flavobacterium</taxon>
    </lineage>
</organism>
<proteinExistence type="predicted"/>
<dbReference type="InterPro" id="IPR048406">
    <property type="entry name" value="GldM_Ig-like-2"/>
</dbReference>
<dbReference type="Pfam" id="PF21602">
    <property type="entry name" value="GldM_3rd"/>
    <property type="match status" value="1"/>
</dbReference>
<gene>
    <name evidence="6" type="ORF">B0A73_07645</name>
    <name evidence="5" type="ORF">IW18_10235</name>
</gene>
<dbReference type="Proteomes" id="UP000032061">
    <property type="component" value="Unassembled WGS sequence"/>
</dbReference>
<name>A0A0D0F439_9FLAO</name>
<dbReference type="EMBL" id="JPRK01000008">
    <property type="protein sequence ID" value="KIO52902.1"/>
    <property type="molecule type" value="Genomic_DNA"/>
</dbReference>
<dbReference type="STRING" id="37752.IW18_10235"/>
<accession>A0A0D0F439</accession>
<evidence type="ECO:0000313" key="5">
    <source>
        <dbReference type="EMBL" id="KIO52902.1"/>
    </source>
</evidence>
<dbReference type="OrthoDB" id="1490890at2"/>
<dbReference type="InterPro" id="IPR022719">
    <property type="entry name" value="Motility-assoc_prot_GldM_C"/>
</dbReference>
<evidence type="ECO:0000313" key="7">
    <source>
        <dbReference type="Proteomes" id="UP000032061"/>
    </source>
</evidence>
<feature type="domain" description="Gliding motility-associated protein GldM C-terminal" evidence="1">
    <location>
        <begin position="409"/>
        <end position="498"/>
    </location>
</feature>
<evidence type="ECO:0000313" key="6">
    <source>
        <dbReference type="EMBL" id="OXA88543.1"/>
    </source>
</evidence>
<dbReference type="Pfam" id="PF21601">
    <property type="entry name" value="GldM_2nd"/>
    <property type="match status" value="1"/>
</dbReference>
<evidence type="ECO:0000259" key="2">
    <source>
        <dbReference type="Pfam" id="PF12081"/>
    </source>
</evidence>
<evidence type="ECO:0000259" key="3">
    <source>
        <dbReference type="Pfam" id="PF21601"/>
    </source>
</evidence>
<reference evidence="6 8" key="2">
    <citation type="submission" date="2016-11" db="EMBL/GenBank/DDBJ databases">
        <title>Whole genomes of Flavobacteriaceae.</title>
        <authorList>
            <person name="Stine C."/>
            <person name="Li C."/>
            <person name="Tadesse D."/>
        </authorList>
    </citation>
    <scope>NUCLEOTIDE SEQUENCE [LARGE SCALE GENOMIC DNA]</scope>
    <source>
        <strain evidence="6 8">ATCC 51468</strain>
    </source>
</reference>
<dbReference type="InterPro" id="IPR019859">
    <property type="entry name" value="Motility-assoc_prot_GldM"/>
</dbReference>
<dbReference type="EMBL" id="MUGX01000010">
    <property type="protein sequence ID" value="OXA88543.1"/>
    <property type="molecule type" value="Genomic_DNA"/>
</dbReference>
<dbReference type="InterPro" id="IPR022720">
    <property type="entry name" value="Motility-assoc_prot_GldM_N"/>
</dbReference>
<dbReference type="Pfam" id="PF12080">
    <property type="entry name" value="GldM_4th"/>
    <property type="match status" value="1"/>
</dbReference>
<protein>
    <submittedName>
        <fullName evidence="5">Gliding motility protein GldM</fullName>
    </submittedName>
</protein>
<feature type="domain" description="Gliding motility-associated protein GldM N-terminal" evidence="2">
    <location>
        <begin position="31"/>
        <end position="225"/>
    </location>
</feature>